<dbReference type="OrthoDB" id="5563754at2759"/>
<keyword evidence="2" id="KW-1185">Reference proteome</keyword>
<reference evidence="1 2" key="1">
    <citation type="submission" date="2015-07" db="EMBL/GenBank/DDBJ databases">
        <title>Comparative genomics of the Sigatoka disease complex on banana suggests a link between parallel evolutionary changes in Pseudocercospora fijiensis and Pseudocercospora eumusae and increased virulence on the banana host.</title>
        <authorList>
            <person name="Chang T.-C."/>
            <person name="Salvucci A."/>
            <person name="Crous P.W."/>
            <person name="Stergiopoulos I."/>
        </authorList>
    </citation>
    <scope>NUCLEOTIDE SEQUENCE [LARGE SCALE GENOMIC DNA]</scope>
    <source>
        <strain evidence="1 2">CBS 116634</strain>
    </source>
</reference>
<comment type="caution">
    <text evidence="1">The sequence shown here is derived from an EMBL/GenBank/DDBJ whole genome shotgun (WGS) entry which is preliminary data.</text>
</comment>
<proteinExistence type="predicted"/>
<dbReference type="EMBL" id="LFZO01000004">
    <property type="protein sequence ID" value="KXT18672.1"/>
    <property type="molecule type" value="Genomic_DNA"/>
</dbReference>
<dbReference type="EMBL" id="LFZO01000004">
    <property type="protein sequence ID" value="KXT18673.1"/>
    <property type="molecule type" value="Genomic_DNA"/>
</dbReference>
<accession>A0A139IVJ5</accession>
<evidence type="ECO:0000313" key="2">
    <source>
        <dbReference type="Proteomes" id="UP000073492"/>
    </source>
</evidence>
<dbReference type="EMBL" id="LFZO01000004">
    <property type="protein sequence ID" value="KXT18670.1"/>
    <property type="molecule type" value="Genomic_DNA"/>
</dbReference>
<name>A0A139IVJ5_9PEZI</name>
<dbReference type="EMBL" id="LFZO01000004">
    <property type="protein sequence ID" value="KXT18671.1"/>
    <property type="molecule type" value="Genomic_DNA"/>
</dbReference>
<dbReference type="AlphaFoldDB" id="A0A139IVJ5"/>
<dbReference type="Proteomes" id="UP000073492">
    <property type="component" value="Unassembled WGS sequence"/>
</dbReference>
<organism evidence="1 2">
    <name type="scientific">Pseudocercospora musae</name>
    <dbReference type="NCBI Taxonomy" id="113226"/>
    <lineage>
        <taxon>Eukaryota</taxon>
        <taxon>Fungi</taxon>
        <taxon>Dikarya</taxon>
        <taxon>Ascomycota</taxon>
        <taxon>Pezizomycotina</taxon>
        <taxon>Dothideomycetes</taxon>
        <taxon>Dothideomycetidae</taxon>
        <taxon>Mycosphaerellales</taxon>
        <taxon>Mycosphaerellaceae</taxon>
        <taxon>Pseudocercospora</taxon>
    </lineage>
</organism>
<protein>
    <submittedName>
        <fullName evidence="1">Uncharacterized protein</fullName>
    </submittedName>
</protein>
<gene>
    <name evidence="1" type="ORF">AC579_2669</name>
</gene>
<sequence length="218" mass="24835">MLLEDSFDRMVATLQGNRATCPVLDLKLRCISEADSDWIAQACQFELRRLSHAEISLHLTSLDELRSRSPGSHCAILNTISVATSKATDAIKTSRFRQTLLDTYRENRLATPPTLQMNSRRHTARKKHDQRVDTLAERQLRDYKKKIDSLAQKLINERIGLPHPKPWESQKEVLNLDDEDSPSASWQLLVTEESNLRDRMRQYGPKMGPTEALAGSAK</sequence>
<evidence type="ECO:0000313" key="1">
    <source>
        <dbReference type="EMBL" id="KXT18670.1"/>
    </source>
</evidence>